<dbReference type="GO" id="GO:0033188">
    <property type="term" value="F:sphingomyelin synthase activity"/>
    <property type="evidence" value="ECO:0007669"/>
    <property type="project" value="TreeGrafter"/>
</dbReference>
<reference evidence="15" key="1">
    <citation type="submission" date="2016-11" db="UniProtKB">
        <authorList>
            <consortium name="WormBaseParasite"/>
        </authorList>
    </citation>
    <scope>IDENTIFICATION</scope>
</reference>
<dbReference type="Proteomes" id="UP000582659">
    <property type="component" value="Unassembled WGS sequence"/>
</dbReference>
<evidence type="ECO:0000256" key="8">
    <source>
        <dbReference type="ARBA" id="ARBA00023136"/>
    </source>
</evidence>
<dbReference type="Pfam" id="PF14360">
    <property type="entry name" value="PAP2_C"/>
    <property type="match status" value="1"/>
</dbReference>
<feature type="compositionally biased region" description="Low complexity" evidence="9">
    <location>
        <begin position="59"/>
        <end position="74"/>
    </location>
</feature>
<evidence type="ECO:0000256" key="7">
    <source>
        <dbReference type="ARBA" id="ARBA00023098"/>
    </source>
</evidence>
<dbReference type="WBParaSite" id="BXY_0794600.1">
    <property type="protein sequence ID" value="BXY_0794600.1"/>
    <property type="gene ID" value="BXY_0794600"/>
</dbReference>
<dbReference type="GO" id="GO:0006686">
    <property type="term" value="P:sphingomyelin biosynthetic process"/>
    <property type="evidence" value="ECO:0007669"/>
    <property type="project" value="TreeGrafter"/>
</dbReference>
<dbReference type="PANTHER" id="PTHR21290">
    <property type="entry name" value="SPHINGOMYELIN SYNTHETASE"/>
    <property type="match status" value="1"/>
</dbReference>
<comment type="similarity">
    <text evidence="2">Belongs to the sphingomyelin synthase family.</text>
</comment>
<evidence type="ECO:0000313" key="14">
    <source>
        <dbReference type="Proteomes" id="UP000659654"/>
    </source>
</evidence>
<dbReference type="GO" id="GO:0046513">
    <property type="term" value="P:ceramide biosynthetic process"/>
    <property type="evidence" value="ECO:0007669"/>
    <property type="project" value="TreeGrafter"/>
</dbReference>
<dbReference type="SMR" id="A0A1I7S4L3"/>
<keyword evidence="7" id="KW-0443">Lipid metabolism</keyword>
<feature type="transmembrane region" description="Helical" evidence="10">
    <location>
        <begin position="172"/>
        <end position="190"/>
    </location>
</feature>
<comment type="subcellular location">
    <subcellularLocation>
        <location evidence="1">Membrane</location>
        <topology evidence="1">Multi-pass membrane protein</topology>
    </subcellularLocation>
</comment>
<evidence type="ECO:0000256" key="2">
    <source>
        <dbReference type="ARBA" id="ARBA00005441"/>
    </source>
</evidence>
<dbReference type="Proteomes" id="UP000095284">
    <property type="component" value="Unplaced"/>
</dbReference>
<dbReference type="GO" id="GO:0005886">
    <property type="term" value="C:plasma membrane"/>
    <property type="evidence" value="ECO:0007669"/>
    <property type="project" value="TreeGrafter"/>
</dbReference>
<evidence type="ECO:0000313" key="13">
    <source>
        <dbReference type="Proteomes" id="UP000095284"/>
    </source>
</evidence>
<protein>
    <submittedName>
        <fullName evidence="12">(pine wood nematode) hypothetical protein</fullName>
    </submittedName>
    <submittedName>
        <fullName evidence="15">PAP2_C domain-containing protein</fullName>
    </submittedName>
</protein>
<dbReference type="InterPro" id="IPR045221">
    <property type="entry name" value="Sphingomyelin_synth-like"/>
</dbReference>
<evidence type="ECO:0000313" key="12">
    <source>
        <dbReference type="EMBL" id="CAD5227204.1"/>
    </source>
</evidence>
<dbReference type="OrthoDB" id="422827at2759"/>
<dbReference type="InterPro" id="IPR025749">
    <property type="entry name" value="Sphingomyelin_synth-like_dom"/>
</dbReference>
<evidence type="ECO:0000256" key="6">
    <source>
        <dbReference type="ARBA" id="ARBA00022989"/>
    </source>
</evidence>
<dbReference type="GO" id="GO:0000139">
    <property type="term" value="C:Golgi membrane"/>
    <property type="evidence" value="ECO:0007669"/>
    <property type="project" value="TreeGrafter"/>
</dbReference>
<accession>A0A1I7S4L3</accession>
<keyword evidence="5" id="KW-0746">Sphingolipid metabolism</keyword>
<dbReference type="GO" id="GO:0005789">
    <property type="term" value="C:endoplasmic reticulum membrane"/>
    <property type="evidence" value="ECO:0007669"/>
    <property type="project" value="TreeGrafter"/>
</dbReference>
<keyword evidence="4 10" id="KW-0812">Transmembrane</keyword>
<evidence type="ECO:0000256" key="4">
    <source>
        <dbReference type="ARBA" id="ARBA00022692"/>
    </source>
</evidence>
<feature type="transmembrane region" description="Helical" evidence="10">
    <location>
        <begin position="295"/>
        <end position="318"/>
    </location>
</feature>
<proteinExistence type="inferred from homology"/>
<dbReference type="EMBL" id="CAJFDI010000004">
    <property type="protein sequence ID" value="CAD5227204.1"/>
    <property type="molecule type" value="Genomic_DNA"/>
</dbReference>
<evidence type="ECO:0000256" key="5">
    <source>
        <dbReference type="ARBA" id="ARBA00022919"/>
    </source>
</evidence>
<evidence type="ECO:0000256" key="3">
    <source>
        <dbReference type="ARBA" id="ARBA00022679"/>
    </source>
</evidence>
<keyword evidence="6 10" id="KW-1133">Transmembrane helix</keyword>
<feature type="domain" description="Sphingomyelin synthase-like" evidence="11">
    <location>
        <begin position="266"/>
        <end position="338"/>
    </location>
</feature>
<name>A0A1I7S4L3_BURXY</name>
<feature type="compositionally biased region" description="Acidic residues" evidence="9">
    <location>
        <begin position="75"/>
        <end position="85"/>
    </location>
</feature>
<keyword evidence="8 10" id="KW-0472">Membrane</keyword>
<keyword evidence="14" id="KW-1185">Reference proteome</keyword>
<dbReference type="EMBL" id="CAJFCV020000004">
    <property type="protein sequence ID" value="CAG9117217.1"/>
    <property type="molecule type" value="Genomic_DNA"/>
</dbReference>
<dbReference type="GO" id="GO:0047493">
    <property type="term" value="F:ceramide cholinephosphotransferase activity"/>
    <property type="evidence" value="ECO:0007669"/>
    <property type="project" value="TreeGrafter"/>
</dbReference>
<reference evidence="12" key="2">
    <citation type="submission" date="2020-09" db="EMBL/GenBank/DDBJ databases">
        <authorList>
            <person name="Kikuchi T."/>
        </authorList>
    </citation>
    <scope>NUCLEOTIDE SEQUENCE</scope>
    <source>
        <strain evidence="12">Ka4C1</strain>
    </source>
</reference>
<evidence type="ECO:0000256" key="10">
    <source>
        <dbReference type="SAM" id="Phobius"/>
    </source>
</evidence>
<dbReference type="Proteomes" id="UP000659654">
    <property type="component" value="Unassembled WGS sequence"/>
</dbReference>
<dbReference type="AlphaFoldDB" id="A0A1I7S4L3"/>
<gene>
    <name evidence="12" type="ORF">BXYJ_LOCUS9749</name>
</gene>
<dbReference type="eggNOG" id="KOG3058">
    <property type="taxonomic scope" value="Eukaryota"/>
</dbReference>
<feature type="region of interest" description="Disordered" evidence="9">
    <location>
        <begin position="21"/>
        <end position="107"/>
    </location>
</feature>
<evidence type="ECO:0000259" key="11">
    <source>
        <dbReference type="Pfam" id="PF14360"/>
    </source>
</evidence>
<keyword evidence="3" id="KW-0808">Transferase</keyword>
<organism evidence="13 15">
    <name type="scientific">Bursaphelenchus xylophilus</name>
    <name type="common">Pinewood nematode worm</name>
    <name type="synonym">Aphelenchoides xylophilus</name>
    <dbReference type="NCBI Taxonomy" id="6326"/>
    <lineage>
        <taxon>Eukaryota</taxon>
        <taxon>Metazoa</taxon>
        <taxon>Ecdysozoa</taxon>
        <taxon>Nematoda</taxon>
        <taxon>Chromadorea</taxon>
        <taxon>Rhabditida</taxon>
        <taxon>Tylenchina</taxon>
        <taxon>Tylenchomorpha</taxon>
        <taxon>Aphelenchoidea</taxon>
        <taxon>Aphelenchoididae</taxon>
        <taxon>Bursaphelenchus</taxon>
    </lineage>
</organism>
<evidence type="ECO:0000256" key="9">
    <source>
        <dbReference type="SAM" id="MobiDB-lite"/>
    </source>
</evidence>
<evidence type="ECO:0000313" key="15">
    <source>
        <dbReference type="WBParaSite" id="BXY_0794600.1"/>
    </source>
</evidence>
<sequence length="399" mass="45508">MDTGQRVFDLGEITSWTSKRPVQPLITGRTDSKSMEERTLPVTRQDLTVQSRTHGHHPSASNASQISTSSSSNTDESEESYLDSLEEGRAPLLGEDDDEERRGHRYGDENAIRSHRFPKERFKTVLALLLLFVAGCSNDLVLSYIHDFVPETDPLPDVVFAHTPYKPGLLKVSEYLMLSSFAGMLLMTLLHRHRWIVLRRIATIGSLLYFGRCVTMFVTQVPVADQNYYCSPKLSGENRTIGAIVLRALRVLSGVGLSINGKHTLCGDYIYSGHTVVFVTCYLFIREYSPRRWKLLHYTSALASTVGVICVVISRGHYTVDVILAYWISTRVFWQYHTMAAFSVLRDGRNENNHLMKVIWFPLFKFMEQNVLRPLPRQYGLPAPLNKIKRFRLPKPNDH</sequence>
<dbReference type="PANTHER" id="PTHR21290:SF27">
    <property type="entry name" value="PHOSPHATIDYLCHOLINE:CERAMIDE CHOLINEPHOSPHOTRANSFERASE 1"/>
    <property type="match status" value="1"/>
</dbReference>
<feature type="transmembrane region" description="Helical" evidence="10">
    <location>
        <begin position="125"/>
        <end position="145"/>
    </location>
</feature>
<feature type="transmembrane region" description="Helical" evidence="10">
    <location>
        <begin position="324"/>
        <end position="345"/>
    </location>
</feature>
<evidence type="ECO:0000256" key="1">
    <source>
        <dbReference type="ARBA" id="ARBA00004141"/>
    </source>
</evidence>
<feature type="compositionally biased region" description="Basic and acidic residues" evidence="9">
    <location>
        <begin position="30"/>
        <end position="39"/>
    </location>
</feature>